<dbReference type="KEGG" id="ajp:AMJAP_1945"/>
<gene>
    <name evidence="2" type="ORF">AMJAP_1945</name>
</gene>
<protein>
    <submittedName>
        <fullName evidence="2">Signal transduction protein</fullName>
    </submittedName>
</protein>
<dbReference type="EMBL" id="AP014545">
    <property type="protein sequence ID" value="BBB26536.1"/>
    <property type="molecule type" value="Genomic_DNA"/>
</dbReference>
<reference evidence="2 3" key="1">
    <citation type="journal article" date="2008" name="Int. J. Syst. Evol. Microbiol.">
        <title>Amphritea japonica sp. nov. and Amphritea balenae sp. nov., isolated from the sediment adjacent to sperm whale carcasses off Kagoshima, Japan.</title>
        <authorList>
            <person name="Miyazaki M."/>
            <person name="Nogi Y."/>
            <person name="Fujiwara Y."/>
            <person name="Kawato M."/>
            <person name="Nagahama T."/>
            <person name="Kubokawa K."/>
            <person name="Horikoshi K."/>
        </authorList>
    </citation>
    <scope>NUCLEOTIDE SEQUENCE [LARGE SCALE GENOMIC DNA]</scope>
    <source>
        <strain evidence="2 3">ATCC BAA-1530</strain>
    </source>
</reference>
<dbReference type="Proteomes" id="UP000595663">
    <property type="component" value="Chromosome"/>
</dbReference>
<dbReference type="SUPFAM" id="SSF109604">
    <property type="entry name" value="HD-domain/PDEase-like"/>
    <property type="match status" value="1"/>
</dbReference>
<proteinExistence type="predicted"/>
<evidence type="ECO:0000313" key="3">
    <source>
        <dbReference type="Proteomes" id="UP000595663"/>
    </source>
</evidence>
<feature type="domain" description="HDOD" evidence="1">
    <location>
        <begin position="13"/>
        <end position="206"/>
    </location>
</feature>
<dbReference type="InterPro" id="IPR052340">
    <property type="entry name" value="RNase_Y/CdgJ"/>
</dbReference>
<evidence type="ECO:0000313" key="2">
    <source>
        <dbReference type="EMBL" id="BBB26536.1"/>
    </source>
</evidence>
<dbReference type="PROSITE" id="PS51833">
    <property type="entry name" value="HDOD"/>
    <property type="match status" value="1"/>
</dbReference>
<name>A0A7R6SSR5_9GAMM</name>
<evidence type="ECO:0000259" key="1">
    <source>
        <dbReference type="PROSITE" id="PS51833"/>
    </source>
</evidence>
<organism evidence="2 3">
    <name type="scientific">Amphritea japonica ATCC BAA-1530</name>
    <dbReference type="NCBI Taxonomy" id="1278309"/>
    <lineage>
        <taxon>Bacteria</taxon>
        <taxon>Pseudomonadati</taxon>
        <taxon>Pseudomonadota</taxon>
        <taxon>Gammaproteobacteria</taxon>
        <taxon>Oceanospirillales</taxon>
        <taxon>Oceanospirillaceae</taxon>
        <taxon>Amphritea</taxon>
    </lineage>
</organism>
<sequence length="274" mass="29823">MEVRELLAQTHKLPNVPDIVRELIQQLNNPNADYGDIADKVIKDQTLSLKILRLVNSAHFGLSRKVSSINEAVVMLGMTQLKTMVIASGIAGSVKEVDGLDLKKFWSDSFRVAALAKWYAEKSTGVDPDTAFTVGLIHNIGRLLLHITKPKLAEAIQTLVDQSDCSRSDAEMERLNFTTPEAGQALLALWQFPENLGDTVRYHRQPLSAEAPSPLCATLHIACYINAAIGKQQPLEEVIAMFPSAEAELAGLPANIAAVSEEAMQIESGLDGLI</sequence>
<dbReference type="PANTHER" id="PTHR33525">
    <property type="match status" value="1"/>
</dbReference>
<accession>A0A7R6SSR5</accession>
<keyword evidence="3" id="KW-1185">Reference proteome</keyword>
<dbReference type="Pfam" id="PF08668">
    <property type="entry name" value="HDOD"/>
    <property type="match status" value="1"/>
</dbReference>
<dbReference type="OrthoDB" id="9770715at2"/>
<dbReference type="PANTHER" id="PTHR33525:SF6">
    <property type="entry name" value="HDOD DOMAIN-CONTAINING PROTEIN"/>
    <property type="match status" value="1"/>
</dbReference>
<dbReference type="Gene3D" id="1.10.3210.10">
    <property type="entry name" value="Hypothetical protein af1432"/>
    <property type="match status" value="1"/>
</dbReference>
<dbReference type="RefSeq" id="WP_019620684.1">
    <property type="nucleotide sequence ID" value="NZ_AP014545.1"/>
</dbReference>
<dbReference type="AlphaFoldDB" id="A0A7R6SSR5"/>
<dbReference type="InterPro" id="IPR013976">
    <property type="entry name" value="HDOD"/>
</dbReference>